<dbReference type="Proteomes" id="UP001203297">
    <property type="component" value="Unassembled WGS sequence"/>
</dbReference>
<evidence type="ECO:0000313" key="2">
    <source>
        <dbReference type="EMBL" id="KAI0292600.1"/>
    </source>
</evidence>
<evidence type="ECO:0000256" key="1">
    <source>
        <dbReference type="SAM" id="MobiDB-lite"/>
    </source>
</evidence>
<reference evidence="2" key="1">
    <citation type="journal article" date="2022" name="New Phytol.">
        <title>Evolutionary transition to the ectomycorrhizal habit in the genomes of a hyperdiverse lineage of mushroom-forming fungi.</title>
        <authorList>
            <person name="Looney B."/>
            <person name="Miyauchi S."/>
            <person name="Morin E."/>
            <person name="Drula E."/>
            <person name="Courty P.E."/>
            <person name="Kohler A."/>
            <person name="Kuo A."/>
            <person name="LaButti K."/>
            <person name="Pangilinan J."/>
            <person name="Lipzen A."/>
            <person name="Riley R."/>
            <person name="Andreopoulos W."/>
            <person name="He G."/>
            <person name="Johnson J."/>
            <person name="Nolan M."/>
            <person name="Tritt A."/>
            <person name="Barry K.W."/>
            <person name="Grigoriev I.V."/>
            <person name="Nagy L.G."/>
            <person name="Hibbett D."/>
            <person name="Henrissat B."/>
            <person name="Matheny P.B."/>
            <person name="Labbe J."/>
            <person name="Martin F.M."/>
        </authorList>
    </citation>
    <scope>NUCLEOTIDE SEQUENCE</scope>
    <source>
        <strain evidence="2">BPL690</strain>
    </source>
</reference>
<organism evidence="2 3">
    <name type="scientific">Multifurca ochricompacta</name>
    <dbReference type="NCBI Taxonomy" id="376703"/>
    <lineage>
        <taxon>Eukaryota</taxon>
        <taxon>Fungi</taxon>
        <taxon>Dikarya</taxon>
        <taxon>Basidiomycota</taxon>
        <taxon>Agaricomycotina</taxon>
        <taxon>Agaricomycetes</taxon>
        <taxon>Russulales</taxon>
        <taxon>Russulaceae</taxon>
        <taxon>Multifurca</taxon>
    </lineage>
</organism>
<name>A0AAD4LVV4_9AGAM</name>
<feature type="region of interest" description="Disordered" evidence="1">
    <location>
        <begin position="1"/>
        <end position="44"/>
    </location>
</feature>
<accession>A0AAD4LVV4</accession>
<feature type="compositionally biased region" description="Polar residues" evidence="1">
    <location>
        <begin position="25"/>
        <end position="44"/>
    </location>
</feature>
<keyword evidence="3" id="KW-1185">Reference proteome</keyword>
<comment type="caution">
    <text evidence="2">The sequence shown here is derived from an EMBL/GenBank/DDBJ whole genome shotgun (WGS) entry which is preliminary data.</text>
</comment>
<protein>
    <submittedName>
        <fullName evidence="2">Uncharacterized protein</fullName>
    </submittedName>
</protein>
<sequence>MPKKRPLSQSSPPAKHARRKHQEPIPSSSVDVDQEASSSFTPSHRLSSERLKRFMKLLRAVITPDASDQEVKEELISIYGGSKNAYSLLTGFVSVDDFTKNVIRNEEHFFNLLRRAVTEGATEDDHQAVVTHRLYLFLIKSINLRAFFLRSTKVTTSFQELGEQVIMAAWNAPYV</sequence>
<dbReference type="EMBL" id="WTXG01000117">
    <property type="protein sequence ID" value="KAI0292600.1"/>
    <property type="molecule type" value="Genomic_DNA"/>
</dbReference>
<dbReference type="AlphaFoldDB" id="A0AAD4LVV4"/>
<gene>
    <name evidence="2" type="ORF">B0F90DRAFT_1769415</name>
</gene>
<proteinExistence type="predicted"/>
<evidence type="ECO:0000313" key="3">
    <source>
        <dbReference type="Proteomes" id="UP001203297"/>
    </source>
</evidence>